<evidence type="ECO:0000256" key="6">
    <source>
        <dbReference type="ARBA" id="ARBA00022723"/>
    </source>
</evidence>
<name>A0A6H0JKX7_APHGO</name>
<keyword evidence="14" id="KW-0812">Transmembrane</keyword>
<evidence type="ECO:0000256" key="7">
    <source>
        <dbReference type="ARBA" id="ARBA00022824"/>
    </source>
</evidence>
<dbReference type="GO" id="GO:0005506">
    <property type="term" value="F:iron ion binding"/>
    <property type="evidence" value="ECO:0007669"/>
    <property type="project" value="InterPro"/>
</dbReference>
<proteinExistence type="evidence at transcript level"/>
<dbReference type="PANTHER" id="PTHR24292">
    <property type="entry name" value="CYTOCHROME P450"/>
    <property type="match status" value="1"/>
</dbReference>
<dbReference type="PRINTS" id="PR00385">
    <property type="entry name" value="P450"/>
</dbReference>
<evidence type="ECO:0000256" key="1">
    <source>
        <dbReference type="ARBA" id="ARBA00001971"/>
    </source>
</evidence>
<keyword evidence="11 15" id="KW-0503">Monooxygenase</keyword>
<sequence length="1038" mass="120830">MFASISIWWISIITLCLLIFTIIYYFCTYTFNKWDKINVPYVQPIPLFGNFFYVAFGMQHPIDFYRKIYYELAGHKYGGLFQMRTPYLMIRDPEIINNVLIKDFSYFPNRGIYSDFSVNLLSNQLFFMENPQWKLIRKALSPAFTSGKLKLMYDQIKECSDELMKNIHKNFMKIDDKIEVRDMLGKYSTDVIGTCIFGLKLNAVSDDNSTFRKYGKSLFVPSLRTHLRELSLMISPTLLNILKFRDFPADATEFFHSAFHETITYREKNNIVRNDFVQTLIQARNDLVLNKSIPQGERFSESQIIANAFVMFAAGFETVSTAMSFCLYELALKKHIQDRVRQEINLKLSKNNGLINNELLIELNYLDMVLAETLRKYPPTFALFRKASQTYHVPNDSLTIEKDQKIIIPIYSLHYDPKYFTDPEVFDPERFSPEEKAKRISGTYLPFGDGPRICIGKRFAELEMKLALVEILTKFEVEPCEKTEIPIRLSKKAIVAMPENERSTVVRQTFVRTVKLISHVRLLPKTIMFEFVYELFDLKMLLVTAFLGAAYMYCTWTHSHWSKLGVSSPSPPVPLFGHAMPSMLGRMHFMDVLHNLYRQLGDQRFGGIYTMRTPQLLVKDPELIGHILIKDFNNFTDRGLYAGTHTNPLNNNIFFTRGERWKTMRQKLSPTFTANKLKYMNEQVKECSDGLLSAIGKTLDEDAGRIEIREMMAKYSTDVIGSCAFGLKLDAINDPDSEFRKHGKNVFQPSLRSKLRVAVIFMQPSLLSIFRVHHYSHRTIRFFHDAFKQTIEYREKHNEDRKDFVQHLMKAREDLVLNPNLKPEEKFTEMDIVANAYILFIAGFETVSTSMSFCMYELALRKDVQDKVRKEILEVKSKYNGQMNSECLNELHYMGMVIKETLRKYPPLVTLNRVVTKPYVIPGTQIKLKTGTKIVIPVHAIHYDPKYYSDPEAFEPDRFSDENIHNLQPNTYMPFGDGPRFCIGKRFAEFEMKMALSEVLTNYEVTSCDKTQIPIKYVIGSFVNIPESVWLKFRKLNT</sequence>
<keyword evidence="9" id="KW-0560">Oxidoreductase</keyword>
<dbReference type="GO" id="GO:0016705">
    <property type="term" value="F:oxidoreductase activity, acting on paired donors, with incorporation or reduction of molecular oxygen"/>
    <property type="evidence" value="ECO:0007669"/>
    <property type="project" value="InterPro"/>
</dbReference>
<dbReference type="PRINTS" id="PR00463">
    <property type="entry name" value="EP450I"/>
</dbReference>
<evidence type="ECO:0000256" key="4">
    <source>
        <dbReference type="ARBA" id="ARBA00010617"/>
    </source>
</evidence>
<dbReference type="GO" id="GO:0005789">
    <property type="term" value="C:endoplasmic reticulum membrane"/>
    <property type="evidence" value="ECO:0007669"/>
    <property type="project" value="UniProtKB-SubCell"/>
</dbReference>
<keyword evidence="8" id="KW-0492">Microsome</keyword>
<dbReference type="PANTHER" id="PTHR24292:SF54">
    <property type="entry name" value="CYP9F3-RELATED"/>
    <property type="match status" value="1"/>
</dbReference>
<dbReference type="SUPFAM" id="SSF48264">
    <property type="entry name" value="Cytochrome P450"/>
    <property type="match status" value="2"/>
</dbReference>
<dbReference type="Pfam" id="PF00067">
    <property type="entry name" value="p450"/>
    <property type="match status" value="2"/>
</dbReference>
<evidence type="ECO:0000313" key="15">
    <source>
        <dbReference type="EMBL" id="QIU80493.1"/>
    </source>
</evidence>
<dbReference type="InterPro" id="IPR001128">
    <property type="entry name" value="Cyt_P450"/>
</dbReference>
<comment type="cofactor">
    <cofactor evidence="1 13">
        <name>heme</name>
        <dbReference type="ChEBI" id="CHEBI:30413"/>
    </cofactor>
</comment>
<evidence type="ECO:0000256" key="9">
    <source>
        <dbReference type="ARBA" id="ARBA00023002"/>
    </source>
</evidence>
<dbReference type="GeneID" id="114128985"/>
<dbReference type="PROSITE" id="PS00086">
    <property type="entry name" value="CYTOCHROME_P450"/>
    <property type="match status" value="2"/>
</dbReference>
<keyword evidence="14" id="KW-1133">Transmembrane helix</keyword>
<evidence type="ECO:0000256" key="2">
    <source>
        <dbReference type="ARBA" id="ARBA00004174"/>
    </source>
</evidence>
<dbReference type="InterPro" id="IPR036396">
    <property type="entry name" value="Cyt_P450_sf"/>
</dbReference>
<organism evidence="15">
    <name type="scientific">Aphis gossypii</name>
    <name type="common">Cotton aphid</name>
    <dbReference type="NCBI Taxonomy" id="80765"/>
    <lineage>
        <taxon>Eukaryota</taxon>
        <taxon>Metazoa</taxon>
        <taxon>Ecdysozoa</taxon>
        <taxon>Arthropoda</taxon>
        <taxon>Hexapoda</taxon>
        <taxon>Insecta</taxon>
        <taxon>Pterygota</taxon>
        <taxon>Neoptera</taxon>
        <taxon>Paraneoptera</taxon>
        <taxon>Hemiptera</taxon>
        <taxon>Sternorrhyncha</taxon>
        <taxon>Aphidomorpha</taxon>
        <taxon>Aphidoidea</taxon>
        <taxon>Aphididae</taxon>
        <taxon>Aphidini</taxon>
        <taxon>Aphis</taxon>
        <taxon>Aphis</taxon>
    </lineage>
</organism>
<dbReference type="FunFam" id="1.10.630.10:FF:000042">
    <property type="entry name" value="Cytochrome P450"/>
    <property type="match status" value="2"/>
</dbReference>
<keyword evidence="12 14" id="KW-0472">Membrane</keyword>
<feature type="binding site" description="axial binding residue" evidence="13">
    <location>
        <position position="454"/>
    </location>
    <ligand>
        <name>heme</name>
        <dbReference type="ChEBI" id="CHEBI:30413"/>
    </ligand>
    <ligandPart>
        <name>Fe</name>
        <dbReference type="ChEBI" id="CHEBI:18248"/>
    </ligandPart>
</feature>
<evidence type="ECO:0000256" key="14">
    <source>
        <dbReference type="SAM" id="Phobius"/>
    </source>
</evidence>
<evidence type="ECO:0000256" key="8">
    <source>
        <dbReference type="ARBA" id="ARBA00022848"/>
    </source>
</evidence>
<dbReference type="InterPro" id="IPR050476">
    <property type="entry name" value="Insect_CytP450_Detox"/>
</dbReference>
<dbReference type="GO" id="GO:0020037">
    <property type="term" value="F:heme binding"/>
    <property type="evidence" value="ECO:0007669"/>
    <property type="project" value="InterPro"/>
</dbReference>
<dbReference type="AlphaFoldDB" id="A0A6H0JKX7"/>
<comment type="similarity">
    <text evidence="4">Belongs to the cytochrome P450 family.</text>
</comment>
<comment type="subcellular location">
    <subcellularLocation>
        <location evidence="3">Endoplasmic reticulum membrane</location>
        <topology evidence="3">Peripheral membrane protein</topology>
    </subcellularLocation>
    <subcellularLocation>
        <location evidence="2">Microsome membrane</location>
        <topology evidence="2">Peripheral membrane protein</topology>
    </subcellularLocation>
</comment>
<evidence type="ECO:0000256" key="11">
    <source>
        <dbReference type="ARBA" id="ARBA00023033"/>
    </source>
</evidence>
<dbReference type="EMBL" id="MT268665">
    <property type="protein sequence ID" value="QIU80493.1"/>
    <property type="molecule type" value="mRNA"/>
</dbReference>
<dbReference type="Gene3D" id="1.10.630.10">
    <property type="entry name" value="Cytochrome P450"/>
    <property type="match status" value="2"/>
</dbReference>
<keyword evidence="5 13" id="KW-0349">Heme</keyword>
<accession>A0A6H0JKX7</accession>
<protein>
    <submittedName>
        <fullName evidence="15">Cytochrome P450 monooxygenase CYP6CY18</fullName>
    </submittedName>
</protein>
<keyword evidence="7" id="KW-0256">Endoplasmic reticulum</keyword>
<reference evidence="15" key="1">
    <citation type="submission" date="2020-03" db="EMBL/GenBank/DDBJ databases">
        <authorList>
            <person name="Wang C."/>
        </authorList>
    </citation>
    <scope>NUCLEOTIDE SEQUENCE</scope>
</reference>
<dbReference type="OrthoDB" id="2789670at2759"/>
<keyword evidence="6 13" id="KW-0479">Metal-binding</keyword>
<dbReference type="InterPro" id="IPR002401">
    <property type="entry name" value="Cyt_P450_E_grp-I"/>
</dbReference>
<evidence type="ECO:0000256" key="12">
    <source>
        <dbReference type="ARBA" id="ARBA00023136"/>
    </source>
</evidence>
<evidence type="ECO:0000256" key="10">
    <source>
        <dbReference type="ARBA" id="ARBA00023004"/>
    </source>
</evidence>
<dbReference type="GO" id="GO:0004497">
    <property type="term" value="F:monooxygenase activity"/>
    <property type="evidence" value="ECO:0007669"/>
    <property type="project" value="UniProtKB-KW"/>
</dbReference>
<feature type="transmembrane region" description="Helical" evidence="14">
    <location>
        <begin position="6"/>
        <end position="27"/>
    </location>
</feature>
<dbReference type="CDD" id="cd11056">
    <property type="entry name" value="CYP6-like"/>
    <property type="match status" value="2"/>
</dbReference>
<dbReference type="InterPro" id="IPR017972">
    <property type="entry name" value="Cyt_P450_CS"/>
</dbReference>
<evidence type="ECO:0000256" key="13">
    <source>
        <dbReference type="PIRSR" id="PIRSR602401-1"/>
    </source>
</evidence>
<dbReference type="KEGG" id="ags:114128985"/>
<evidence type="ECO:0000256" key="5">
    <source>
        <dbReference type="ARBA" id="ARBA00022617"/>
    </source>
</evidence>
<feature type="transmembrane region" description="Helical" evidence="14">
    <location>
        <begin position="39"/>
        <end position="58"/>
    </location>
</feature>
<evidence type="ECO:0000256" key="3">
    <source>
        <dbReference type="ARBA" id="ARBA00004406"/>
    </source>
</evidence>
<keyword evidence="10 13" id="KW-0408">Iron</keyword>
<dbReference type="RefSeq" id="XP_050059645.1">
    <property type="nucleotide sequence ID" value="XM_050203688.1"/>
</dbReference>